<protein>
    <recommendedName>
        <fullName evidence="8">EF-hand domain-containing protein</fullName>
    </recommendedName>
</protein>
<keyword evidence="10" id="KW-1185">Reference proteome</keyword>
<keyword evidence="2" id="KW-0963">Cytoplasm</keyword>
<reference evidence="9" key="1">
    <citation type="submission" date="2022-12" db="EMBL/GenBank/DDBJ databases">
        <title>Chromosome-level genome assembly of the bean flower thrips Megalurothrips usitatus.</title>
        <authorList>
            <person name="Ma L."/>
            <person name="Liu Q."/>
            <person name="Li H."/>
            <person name="Cai W."/>
        </authorList>
    </citation>
    <scope>NUCLEOTIDE SEQUENCE</scope>
    <source>
        <strain evidence="9">Cailab_2022a</strain>
    </source>
</reference>
<proteinExistence type="predicted"/>
<keyword evidence="5" id="KW-0206">Cytoskeleton</keyword>
<dbReference type="GO" id="GO:0034454">
    <property type="term" value="P:microtubule anchoring at centrosome"/>
    <property type="evidence" value="ECO:0007669"/>
    <property type="project" value="TreeGrafter"/>
</dbReference>
<evidence type="ECO:0000256" key="5">
    <source>
        <dbReference type="ARBA" id="ARBA00023212"/>
    </source>
</evidence>
<dbReference type="PANTHER" id="PTHR18905">
    <property type="entry name" value="NINEIN"/>
    <property type="match status" value="1"/>
</dbReference>
<evidence type="ECO:0000256" key="1">
    <source>
        <dbReference type="ARBA" id="ARBA00004300"/>
    </source>
</evidence>
<dbReference type="PROSITE" id="PS50222">
    <property type="entry name" value="EF_HAND_2"/>
    <property type="match status" value="1"/>
</dbReference>
<feature type="region of interest" description="Disordered" evidence="7">
    <location>
        <begin position="591"/>
        <end position="636"/>
    </location>
</feature>
<dbReference type="Proteomes" id="UP001075354">
    <property type="component" value="Chromosome 16"/>
</dbReference>
<feature type="coiled-coil region" evidence="6">
    <location>
        <begin position="469"/>
        <end position="588"/>
    </location>
</feature>
<dbReference type="Gene3D" id="1.10.238.10">
    <property type="entry name" value="EF-hand"/>
    <property type="match status" value="1"/>
</dbReference>
<evidence type="ECO:0000313" key="10">
    <source>
        <dbReference type="Proteomes" id="UP001075354"/>
    </source>
</evidence>
<feature type="compositionally biased region" description="Basic and acidic residues" evidence="7">
    <location>
        <begin position="90"/>
        <end position="110"/>
    </location>
</feature>
<feature type="coiled-coil region" evidence="6">
    <location>
        <begin position="726"/>
        <end position="753"/>
    </location>
</feature>
<dbReference type="SUPFAM" id="SSF47473">
    <property type="entry name" value="EF-hand"/>
    <property type="match status" value="1"/>
</dbReference>
<evidence type="ECO:0000256" key="4">
    <source>
        <dbReference type="ARBA" id="ARBA00022837"/>
    </source>
</evidence>
<dbReference type="GO" id="GO:0005813">
    <property type="term" value="C:centrosome"/>
    <property type="evidence" value="ECO:0007669"/>
    <property type="project" value="UniProtKB-SubCell"/>
</dbReference>
<feature type="region of interest" description="Disordered" evidence="7">
    <location>
        <begin position="79"/>
        <end position="144"/>
    </location>
</feature>
<dbReference type="PANTHER" id="PTHR18905:SF13">
    <property type="entry name" value="NON-CENTROSOMAL MICROTUBULE ARRAY"/>
    <property type="match status" value="1"/>
</dbReference>
<dbReference type="InterPro" id="IPR018247">
    <property type="entry name" value="EF_Hand_1_Ca_BS"/>
</dbReference>
<dbReference type="SMART" id="SM00054">
    <property type="entry name" value="EFh"/>
    <property type="match status" value="2"/>
</dbReference>
<evidence type="ECO:0000259" key="8">
    <source>
        <dbReference type="PROSITE" id="PS50222"/>
    </source>
</evidence>
<evidence type="ECO:0000256" key="2">
    <source>
        <dbReference type="ARBA" id="ARBA00022490"/>
    </source>
</evidence>
<organism evidence="9 10">
    <name type="scientific">Megalurothrips usitatus</name>
    <name type="common">bean blossom thrips</name>
    <dbReference type="NCBI Taxonomy" id="439358"/>
    <lineage>
        <taxon>Eukaryota</taxon>
        <taxon>Metazoa</taxon>
        <taxon>Ecdysozoa</taxon>
        <taxon>Arthropoda</taxon>
        <taxon>Hexapoda</taxon>
        <taxon>Insecta</taxon>
        <taxon>Pterygota</taxon>
        <taxon>Neoptera</taxon>
        <taxon>Paraneoptera</taxon>
        <taxon>Thysanoptera</taxon>
        <taxon>Terebrantia</taxon>
        <taxon>Thripoidea</taxon>
        <taxon>Thripidae</taxon>
        <taxon>Megalurothrips</taxon>
    </lineage>
</organism>
<dbReference type="GO" id="GO:0005509">
    <property type="term" value="F:calcium ion binding"/>
    <property type="evidence" value="ECO:0007669"/>
    <property type="project" value="InterPro"/>
</dbReference>
<accession>A0AAV7X6H2</accession>
<sequence>MDTSEADCYEQQLRALFESFDTNNAGSLDQGGLQLLCEQLPLDQNQTTDLINGLLADVTSRTSFSQFWDGLLTLLGGGRSSTCVQAPNPEKMKEKDIDAERGESPDREVSPKLVLGQKKYGRRSRPESSELEFDSTDCDPESKTAEENIQTLSLSCTGNDYGDDSGAYSAKKRRTNENESDYPRDPLSISLPGLNSNSSQCTLNHIEDCLKQAWQQYGKNGYVNLRELGQVCECFGSEKLSSEAVQQLFEQVDTDRDGKVSLDDVLLLFRSGIPCAPVAPTESQGSWVLGGSVISSGTSFSLTEVNGVGMASADAIIEMWDSVGVSNPSLLLRDLNLDDSLRSLSVSSVAGALEEEITRLGKTVSVPDGSAIPVSAAPSIFTNNLLLAALALRQAELRWMKSSMEQMSCERDKLRNDLAEANCRSSLLAQEIDDHHSKLEKVSQNQFKLLELKHAETVRDLTTRFSQEREQLVQHNSRLEHKVSALQQSESKLTSENACLRLENENLEQETRNLTERVAECEEDKLQMGKELQEIENLQQRLNELQANQDQDRIEHLSEQISKLRSENSSLRDKNDELTVELEVLTTRLSSMRVRRPASSSVDGGLKRRGKSPLDVAPTDDSGDEESPRIGKVRRCSQKGEISLDNVDIEGLQIHPLGTSESGVEADLDIDVDSSENLSSGSIGKLPGSKLNLESEHWLNLTSESSSLVGSQDDLIHLPNCDLRRASEENVGVARLQARIEELEKALHLHTSNFVVS</sequence>
<dbReference type="InterPro" id="IPR011992">
    <property type="entry name" value="EF-hand-dom_pair"/>
</dbReference>
<comment type="caution">
    <text evidence="9">The sequence shown here is derived from an EMBL/GenBank/DDBJ whole genome shotgun (WGS) entry which is preliminary data.</text>
</comment>
<dbReference type="Pfam" id="PF13499">
    <property type="entry name" value="EF-hand_7"/>
    <property type="match status" value="1"/>
</dbReference>
<feature type="coiled-coil region" evidence="6">
    <location>
        <begin position="404"/>
        <end position="431"/>
    </location>
</feature>
<dbReference type="InterPro" id="IPR002048">
    <property type="entry name" value="EF_hand_dom"/>
</dbReference>
<keyword evidence="6" id="KW-0175">Coiled coil</keyword>
<feature type="compositionally biased region" description="Acidic residues" evidence="7">
    <location>
        <begin position="129"/>
        <end position="139"/>
    </location>
</feature>
<dbReference type="PROSITE" id="PS00018">
    <property type="entry name" value="EF_HAND_1"/>
    <property type="match status" value="1"/>
</dbReference>
<name>A0AAV7X6H2_9NEOP</name>
<comment type="subcellular location">
    <subcellularLocation>
        <location evidence="1">Cytoplasm</location>
        <location evidence="1">Cytoskeleton</location>
        <location evidence="1">Microtubule organizing center</location>
        <location evidence="1">Centrosome</location>
    </subcellularLocation>
</comment>
<gene>
    <name evidence="9" type="ORF">ONE63_004556</name>
</gene>
<evidence type="ECO:0000313" key="9">
    <source>
        <dbReference type="EMBL" id="KAJ1519255.1"/>
    </source>
</evidence>
<evidence type="ECO:0000256" key="3">
    <source>
        <dbReference type="ARBA" id="ARBA00022553"/>
    </source>
</evidence>
<dbReference type="AlphaFoldDB" id="A0AAV7X6H2"/>
<keyword evidence="3" id="KW-0597">Phosphoprotein</keyword>
<keyword evidence="4" id="KW-0106">Calcium</keyword>
<dbReference type="EMBL" id="JAPTSV010000016">
    <property type="protein sequence ID" value="KAJ1519255.1"/>
    <property type="molecule type" value="Genomic_DNA"/>
</dbReference>
<feature type="domain" description="EF-hand" evidence="8">
    <location>
        <begin position="240"/>
        <end position="275"/>
    </location>
</feature>
<dbReference type="CDD" id="cd00051">
    <property type="entry name" value="EFh"/>
    <property type="match status" value="1"/>
</dbReference>
<evidence type="ECO:0000256" key="7">
    <source>
        <dbReference type="SAM" id="MobiDB-lite"/>
    </source>
</evidence>
<evidence type="ECO:0000256" key="6">
    <source>
        <dbReference type="SAM" id="Coils"/>
    </source>
</evidence>